<reference evidence="1" key="2">
    <citation type="submission" date="2015-04" db="UniProtKB">
        <authorList>
            <consortium name="EnsemblPlants"/>
        </authorList>
    </citation>
    <scope>IDENTIFICATION</scope>
</reference>
<evidence type="ECO:0000313" key="1">
    <source>
        <dbReference type="EnsemblPlants" id="OGLUM01G31180.1"/>
    </source>
</evidence>
<reference evidence="1" key="3">
    <citation type="submission" date="2018-05" db="EMBL/GenBank/DDBJ databases">
        <title>OgluRS3 (Oryza glumaepatula Reference Sequence Version 3).</title>
        <authorList>
            <person name="Zhang J."/>
            <person name="Kudrna D."/>
            <person name="Lee S."/>
            <person name="Talag J."/>
            <person name="Welchert J."/>
            <person name="Wing R.A."/>
        </authorList>
    </citation>
    <scope>NUCLEOTIDE SEQUENCE [LARGE SCALE GENOMIC DNA]</scope>
</reference>
<dbReference type="AlphaFoldDB" id="A0A0D9YDH0"/>
<reference evidence="1" key="1">
    <citation type="submission" date="2013-08" db="EMBL/GenBank/DDBJ databases">
        <title>Oryza genome evolution.</title>
        <authorList>
            <person name="Wing R.A."/>
            <person name="Panaud O."/>
            <person name="Oliveira A.C."/>
        </authorList>
    </citation>
    <scope>NUCLEOTIDE SEQUENCE</scope>
</reference>
<dbReference type="EnsemblPlants" id="OGLUM01G31180.1">
    <property type="protein sequence ID" value="OGLUM01G31180.1"/>
    <property type="gene ID" value="OGLUM01G31180"/>
</dbReference>
<organism evidence="1">
    <name type="scientific">Oryza glumipatula</name>
    <dbReference type="NCBI Taxonomy" id="40148"/>
    <lineage>
        <taxon>Eukaryota</taxon>
        <taxon>Viridiplantae</taxon>
        <taxon>Streptophyta</taxon>
        <taxon>Embryophyta</taxon>
        <taxon>Tracheophyta</taxon>
        <taxon>Spermatophyta</taxon>
        <taxon>Magnoliopsida</taxon>
        <taxon>Liliopsida</taxon>
        <taxon>Poales</taxon>
        <taxon>Poaceae</taxon>
        <taxon>BOP clade</taxon>
        <taxon>Oryzoideae</taxon>
        <taxon>Oryzeae</taxon>
        <taxon>Oryzinae</taxon>
        <taxon>Oryza</taxon>
    </lineage>
</organism>
<name>A0A0D9YDH0_9ORYZ</name>
<dbReference type="Gramene" id="OGLUM01G31180.1">
    <property type="protein sequence ID" value="OGLUM01G31180.1"/>
    <property type="gene ID" value="OGLUM01G31180"/>
</dbReference>
<protein>
    <submittedName>
        <fullName evidence="1">Uncharacterized protein</fullName>
    </submittedName>
</protein>
<keyword evidence="2" id="KW-1185">Reference proteome</keyword>
<dbReference type="HOGENOM" id="CLU_146982_0_0_1"/>
<accession>A0A0D9YDH0</accession>
<dbReference type="Proteomes" id="UP000026961">
    <property type="component" value="Chromosome 1"/>
</dbReference>
<sequence>MSVSERADFTYSEWRHGWDHDYGVPNNFFIASKADRLPLGRTSWQSQFSQKSLVVLQELPGVGHRLPDGVHRQEPLRPRRQARELGLVEEAGVGHLVHHLEPHHEAADHDVDEPDGVAAEERLPLGALHERSLQHLHLRKMPSITVLSK</sequence>
<evidence type="ECO:0000313" key="2">
    <source>
        <dbReference type="Proteomes" id="UP000026961"/>
    </source>
</evidence>
<proteinExistence type="predicted"/>